<dbReference type="Pfam" id="PF06985">
    <property type="entry name" value="HET"/>
    <property type="match status" value="1"/>
</dbReference>
<keyword evidence="3" id="KW-1185">Reference proteome</keyword>
<evidence type="ECO:0000259" key="1">
    <source>
        <dbReference type="Pfam" id="PF06985"/>
    </source>
</evidence>
<name>A0AAV9I400_9PEZI</name>
<sequence>MHATKSVIAPSSFTVLLASMFTHEPLNREAREFRLVRFLPSDRGIEHISLELRHGFLDHDEYSALSYVWGDASDTVNITVNGETFPVGKRLHSALEQLDRNGISGWLWIDSICINQRDLEEKSWHTNDMAAVFSGAETVYMWLGLGSKHTDDVMDMVARAGGEAVAAGALGPFNEEVHLSRDMYRKQLNSVASPSEMGSSDVVHSGLSPLTRVMVSLLQEKGLYGQSPNHLTSEGGGGYLLQGIVDILQREYWHRVWIFQEVALAKKGKVMCGEKTVLLDQFQAFFQILWDVPRNGTKSHLDAKQHGFFMPLPGTLWPTIKPFEIRNLRFLQLPVRLSDILVEHGAPPGRPYYSASDPRDIVFGLLGVIDSADKLGLRADYTRSLVDVFSTLTRSMLCISEGRTLDEVVPKETNPDNLPTWVPDWRLIGRYGMPVFPVRYSTFFDASAGAPSAMPCEKFSRPAVLECLGCQVDVITEVMEPPEYFKIDEWCPTWPKNPDDFVSSVYHFVGLGPETGPAEDYVWRCVEWGQLTPSRNAGNKGSCPTRMDEEIRCLMRILLRPGKVDVGGLTEKQIDYVKREVLRYSVVSSSTVSNGTLEDDVARVRQETRDSAACGFRGRTLFKTSKGMLGAGHKIVREGDVVTLLWGVPSPIILRPRGTKDGGFEFQGDAYVDGIMFGEFLDTKPAERLFEIY</sequence>
<comment type="caution">
    <text evidence="2">The sequence shown here is derived from an EMBL/GenBank/DDBJ whole genome shotgun (WGS) entry which is preliminary data.</text>
</comment>
<dbReference type="InterPro" id="IPR010730">
    <property type="entry name" value="HET"/>
</dbReference>
<protein>
    <submittedName>
        <fullName evidence="2">Heterokaryon incompatibility protein-domain-containing protein</fullName>
    </submittedName>
</protein>
<dbReference type="EMBL" id="MU864932">
    <property type="protein sequence ID" value="KAK4466366.1"/>
    <property type="molecule type" value="Genomic_DNA"/>
</dbReference>
<dbReference type="Proteomes" id="UP001321749">
    <property type="component" value="Unassembled WGS sequence"/>
</dbReference>
<dbReference type="PANTHER" id="PTHR24148:SF79">
    <property type="entry name" value="HETEROKARYON INCOMPATIBILITY DOMAIN-CONTAINING PROTEIN"/>
    <property type="match status" value="1"/>
</dbReference>
<reference evidence="2" key="1">
    <citation type="journal article" date="2023" name="Mol. Phylogenet. Evol.">
        <title>Genome-scale phylogeny and comparative genomics of the fungal order Sordariales.</title>
        <authorList>
            <person name="Hensen N."/>
            <person name="Bonometti L."/>
            <person name="Westerberg I."/>
            <person name="Brannstrom I.O."/>
            <person name="Guillou S."/>
            <person name="Cros-Aarteil S."/>
            <person name="Calhoun S."/>
            <person name="Haridas S."/>
            <person name="Kuo A."/>
            <person name="Mondo S."/>
            <person name="Pangilinan J."/>
            <person name="Riley R."/>
            <person name="LaButti K."/>
            <person name="Andreopoulos B."/>
            <person name="Lipzen A."/>
            <person name="Chen C."/>
            <person name="Yan M."/>
            <person name="Daum C."/>
            <person name="Ng V."/>
            <person name="Clum A."/>
            <person name="Steindorff A."/>
            <person name="Ohm R.A."/>
            <person name="Martin F."/>
            <person name="Silar P."/>
            <person name="Natvig D.O."/>
            <person name="Lalanne C."/>
            <person name="Gautier V."/>
            <person name="Ament-Velasquez S.L."/>
            <person name="Kruys A."/>
            <person name="Hutchinson M.I."/>
            <person name="Powell A.J."/>
            <person name="Barry K."/>
            <person name="Miller A.N."/>
            <person name="Grigoriev I.V."/>
            <person name="Debuchy R."/>
            <person name="Gladieux P."/>
            <person name="Hiltunen Thoren M."/>
            <person name="Johannesson H."/>
        </authorList>
    </citation>
    <scope>NUCLEOTIDE SEQUENCE</scope>
    <source>
        <strain evidence="2">PSN324</strain>
    </source>
</reference>
<gene>
    <name evidence="2" type="ORF">QBC42DRAFT_259395</name>
</gene>
<accession>A0AAV9I400</accession>
<reference evidence="2" key="2">
    <citation type="submission" date="2023-06" db="EMBL/GenBank/DDBJ databases">
        <authorList>
            <consortium name="Lawrence Berkeley National Laboratory"/>
            <person name="Mondo S.J."/>
            <person name="Hensen N."/>
            <person name="Bonometti L."/>
            <person name="Westerberg I."/>
            <person name="Brannstrom I.O."/>
            <person name="Guillou S."/>
            <person name="Cros-Aarteil S."/>
            <person name="Calhoun S."/>
            <person name="Haridas S."/>
            <person name="Kuo A."/>
            <person name="Pangilinan J."/>
            <person name="Riley R."/>
            <person name="Labutti K."/>
            <person name="Andreopoulos B."/>
            <person name="Lipzen A."/>
            <person name="Chen C."/>
            <person name="Yanf M."/>
            <person name="Daum C."/>
            <person name="Ng V."/>
            <person name="Clum A."/>
            <person name="Steindorff A."/>
            <person name="Ohm R."/>
            <person name="Martin F."/>
            <person name="Silar P."/>
            <person name="Natvig D."/>
            <person name="Lalanne C."/>
            <person name="Gautier V."/>
            <person name="Ament-Velasquez S.L."/>
            <person name="Kruys A."/>
            <person name="Hutchinson M.I."/>
            <person name="Powell A.J."/>
            <person name="Barry K."/>
            <person name="Miller A.N."/>
            <person name="Grigoriev I.V."/>
            <person name="Debuchy R."/>
            <person name="Gladieux P."/>
            <person name="Thoren M.H."/>
            <person name="Johannesson H."/>
        </authorList>
    </citation>
    <scope>NUCLEOTIDE SEQUENCE</scope>
    <source>
        <strain evidence="2">PSN324</strain>
    </source>
</reference>
<dbReference type="PANTHER" id="PTHR24148">
    <property type="entry name" value="ANKYRIN REPEAT DOMAIN-CONTAINING PROTEIN 39 HOMOLOG-RELATED"/>
    <property type="match status" value="1"/>
</dbReference>
<dbReference type="InterPro" id="IPR052895">
    <property type="entry name" value="HetReg/Transcr_Mod"/>
</dbReference>
<evidence type="ECO:0000313" key="2">
    <source>
        <dbReference type="EMBL" id="KAK4466366.1"/>
    </source>
</evidence>
<dbReference type="AlphaFoldDB" id="A0AAV9I400"/>
<organism evidence="2 3">
    <name type="scientific">Cladorrhinum samala</name>
    <dbReference type="NCBI Taxonomy" id="585594"/>
    <lineage>
        <taxon>Eukaryota</taxon>
        <taxon>Fungi</taxon>
        <taxon>Dikarya</taxon>
        <taxon>Ascomycota</taxon>
        <taxon>Pezizomycotina</taxon>
        <taxon>Sordariomycetes</taxon>
        <taxon>Sordariomycetidae</taxon>
        <taxon>Sordariales</taxon>
        <taxon>Podosporaceae</taxon>
        <taxon>Cladorrhinum</taxon>
    </lineage>
</organism>
<evidence type="ECO:0000313" key="3">
    <source>
        <dbReference type="Proteomes" id="UP001321749"/>
    </source>
</evidence>
<feature type="domain" description="Heterokaryon incompatibility" evidence="1">
    <location>
        <begin position="62"/>
        <end position="261"/>
    </location>
</feature>
<proteinExistence type="predicted"/>
<dbReference type="Pfam" id="PF26639">
    <property type="entry name" value="Het-6_barrel"/>
    <property type="match status" value="1"/>
</dbReference>